<gene>
    <name evidence="1" type="ORF">HINF_LOCUS22485</name>
    <name evidence="2" type="ORF">HINF_LOCUS27099</name>
</gene>
<dbReference type="Proteomes" id="UP001642409">
    <property type="component" value="Unassembled WGS sequence"/>
</dbReference>
<dbReference type="EMBL" id="CATOUU010000590">
    <property type="protein sequence ID" value="CAI9934840.1"/>
    <property type="molecule type" value="Genomic_DNA"/>
</dbReference>
<evidence type="ECO:0000313" key="2">
    <source>
        <dbReference type="EMBL" id="CAL6019759.1"/>
    </source>
</evidence>
<organism evidence="1">
    <name type="scientific">Hexamita inflata</name>
    <dbReference type="NCBI Taxonomy" id="28002"/>
    <lineage>
        <taxon>Eukaryota</taxon>
        <taxon>Metamonada</taxon>
        <taxon>Diplomonadida</taxon>
        <taxon>Hexamitidae</taxon>
        <taxon>Hexamitinae</taxon>
        <taxon>Hexamita</taxon>
    </lineage>
</organism>
<protein>
    <submittedName>
        <fullName evidence="2">Hypothetical_protein</fullName>
    </submittedName>
</protein>
<name>A0AA86TYS4_9EUKA</name>
<dbReference type="EMBL" id="CAXDID020000084">
    <property type="protein sequence ID" value="CAL6019759.1"/>
    <property type="molecule type" value="Genomic_DNA"/>
</dbReference>
<comment type="caution">
    <text evidence="1">The sequence shown here is derived from an EMBL/GenBank/DDBJ whole genome shotgun (WGS) entry which is preliminary data.</text>
</comment>
<reference evidence="1" key="1">
    <citation type="submission" date="2023-06" db="EMBL/GenBank/DDBJ databases">
        <authorList>
            <person name="Kurt Z."/>
        </authorList>
    </citation>
    <scope>NUCLEOTIDE SEQUENCE</scope>
</reference>
<reference evidence="2 3" key="2">
    <citation type="submission" date="2024-07" db="EMBL/GenBank/DDBJ databases">
        <authorList>
            <person name="Akdeniz Z."/>
        </authorList>
    </citation>
    <scope>NUCLEOTIDE SEQUENCE [LARGE SCALE GENOMIC DNA]</scope>
</reference>
<accession>A0AA86TYS4</accession>
<proteinExistence type="predicted"/>
<keyword evidence="3" id="KW-1185">Reference proteome</keyword>
<evidence type="ECO:0000313" key="1">
    <source>
        <dbReference type="EMBL" id="CAI9934840.1"/>
    </source>
</evidence>
<evidence type="ECO:0000313" key="3">
    <source>
        <dbReference type="Proteomes" id="UP001642409"/>
    </source>
</evidence>
<dbReference type="AlphaFoldDB" id="A0AA86TYS4"/>
<sequence length="122" mass="13900">MIQIISQRFCHKRLCEPAVIKTLLTAPETWSKILESAQLKWPKSFQRDTDAFPSGAVSSISTWIGERRRSSEFCLKQLFLVLEPLQLCRVRFPSSCRRGFFPSSGSVLIPGMYGCAHTTQYL</sequence>